<comment type="caution">
    <text evidence="1">The sequence shown here is derived from an EMBL/GenBank/DDBJ whole genome shotgun (WGS) entry which is preliminary data.</text>
</comment>
<gene>
    <name evidence="1" type="ORF">HMPREF9015_02091</name>
</gene>
<sequence length="78" mass="9425">MSKKIKKLKNNNFKNISEVKLLSYPVFCFKYLTKNKNYNFNRFKNSKESNEAKGIVLDKLMDIQLKSWLDLHQQMFFI</sequence>
<name>U2PVF2_LEPWF</name>
<organism evidence="1 2">
    <name type="scientific">Leptotrichia wadei (strain F0279)</name>
    <dbReference type="NCBI Taxonomy" id="888055"/>
    <lineage>
        <taxon>Bacteria</taxon>
        <taxon>Fusobacteriati</taxon>
        <taxon>Fusobacteriota</taxon>
        <taxon>Fusobacteriia</taxon>
        <taxon>Fusobacteriales</taxon>
        <taxon>Leptotrichiaceae</taxon>
        <taxon>Leptotrichia</taxon>
    </lineage>
</organism>
<reference evidence="1 2" key="1">
    <citation type="submission" date="2013-06" db="EMBL/GenBank/DDBJ databases">
        <authorList>
            <person name="Weinstock G."/>
            <person name="Sodergren E."/>
            <person name="Lobos E.A."/>
            <person name="Fulton L."/>
            <person name="Fulton R."/>
            <person name="Courtney L."/>
            <person name="Fronick C."/>
            <person name="O'Laughlin M."/>
            <person name="Godfrey J."/>
            <person name="Wilson R.M."/>
            <person name="Miner T."/>
            <person name="Farmer C."/>
            <person name="Delehaunty K."/>
            <person name="Cordes M."/>
            <person name="Minx P."/>
            <person name="Tomlinson C."/>
            <person name="Chen J."/>
            <person name="Wollam A."/>
            <person name="Pepin K.H."/>
            <person name="Bhonagiri V."/>
            <person name="Zhang X."/>
            <person name="Warren W."/>
            <person name="Mitreva M."/>
            <person name="Mardis E.R."/>
            <person name="Wilson R.K."/>
        </authorList>
    </citation>
    <scope>NUCLEOTIDE SEQUENCE [LARGE SCALE GENOMIC DNA]</scope>
    <source>
        <strain evidence="1 2">F0279</strain>
    </source>
</reference>
<evidence type="ECO:0000313" key="1">
    <source>
        <dbReference type="EMBL" id="ERK48066.1"/>
    </source>
</evidence>
<evidence type="ECO:0000313" key="2">
    <source>
        <dbReference type="Proteomes" id="UP000016626"/>
    </source>
</evidence>
<protein>
    <submittedName>
        <fullName evidence="1">Uncharacterized protein</fullName>
    </submittedName>
</protein>
<dbReference type="PATRIC" id="fig|888055.3.peg.2010"/>
<dbReference type="HOGENOM" id="CLU_2617737_0_0_0"/>
<proteinExistence type="predicted"/>
<dbReference type="Proteomes" id="UP000016626">
    <property type="component" value="Unassembled WGS sequence"/>
</dbReference>
<dbReference type="eggNOG" id="ENOG502ZSSU">
    <property type="taxonomic scope" value="Bacteria"/>
</dbReference>
<dbReference type="EMBL" id="AWVM01000106">
    <property type="protein sequence ID" value="ERK48066.1"/>
    <property type="molecule type" value="Genomic_DNA"/>
</dbReference>
<accession>U2PVF2</accession>
<dbReference type="AlphaFoldDB" id="U2PVF2"/>